<proteinExistence type="predicted"/>
<dbReference type="EMBL" id="HG994364">
    <property type="protein sequence ID" value="CAF2319506.1"/>
    <property type="molecule type" value="Genomic_DNA"/>
</dbReference>
<organism evidence="1">
    <name type="scientific">Brassica napus</name>
    <name type="common">Rape</name>
    <dbReference type="NCBI Taxonomy" id="3708"/>
    <lineage>
        <taxon>Eukaryota</taxon>
        <taxon>Viridiplantae</taxon>
        <taxon>Streptophyta</taxon>
        <taxon>Embryophyta</taxon>
        <taxon>Tracheophyta</taxon>
        <taxon>Spermatophyta</taxon>
        <taxon>Magnoliopsida</taxon>
        <taxon>eudicotyledons</taxon>
        <taxon>Gunneridae</taxon>
        <taxon>Pentapetalae</taxon>
        <taxon>rosids</taxon>
        <taxon>malvids</taxon>
        <taxon>Brassicales</taxon>
        <taxon>Brassicaceae</taxon>
        <taxon>Brassiceae</taxon>
        <taxon>Brassica</taxon>
    </lineage>
</organism>
<name>A0A817B3S7_BRANA</name>
<protein>
    <submittedName>
        <fullName evidence="1">(rape) hypothetical protein</fullName>
    </submittedName>
</protein>
<dbReference type="Proteomes" id="UP001295469">
    <property type="component" value="Chromosome A10"/>
</dbReference>
<sequence>MDMEEFIPYDIQVRGRGQDLLRASRLPWMTTTIMLSMGCQSGGRAVPFQGCATGLVLVFGRDYSRHTDLSIKVNNDRSRDYTMPDVAVAMAPQPSHNPYPGIVSPNVSLF</sequence>
<accession>A0A817B3S7</accession>
<dbReference type="AlphaFoldDB" id="A0A817B3S7"/>
<reference evidence="1" key="1">
    <citation type="submission" date="2021-01" db="EMBL/GenBank/DDBJ databases">
        <authorList>
            <consortium name="Genoscope - CEA"/>
            <person name="William W."/>
        </authorList>
    </citation>
    <scope>NUCLEOTIDE SEQUENCE</scope>
</reference>
<evidence type="ECO:0000313" key="1">
    <source>
        <dbReference type="EMBL" id="CAF2319506.1"/>
    </source>
</evidence>
<gene>
    <name evidence="1" type="ORF">DARMORV10_A10P07850.1</name>
</gene>